<keyword evidence="3" id="KW-1185">Reference proteome</keyword>
<dbReference type="RefSeq" id="WP_193001605.1">
    <property type="nucleotide sequence ID" value="NZ_CP040449.1"/>
</dbReference>
<evidence type="ECO:0000256" key="1">
    <source>
        <dbReference type="SAM" id="SignalP"/>
    </source>
</evidence>
<proteinExistence type="predicted"/>
<organism evidence="2 3">
    <name type="scientific">Aeromonas simiae</name>
    <dbReference type="NCBI Taxonomy" id="218936"/>
    <lineage>
        <taxon>Bacteria</taxon>
        <taxon>Pseudomonadati</taxon>
        <taxon>Pseudomonadota</taxon>
        <taxon>Gammaproteobacteria</taxon>
        <taxon>Aeromonadales</taxon>
        <taxon>Aeromonadaceae</taxon>
        <taxon>Aeromonas</taxon>
    </lineage>
</organism>
<gene>
    <name evidence="2" type="ORF">FE240_13405</name>
</gene>
<protein>
    <submittedName>
        <fullName evidence="2">Uncharacterized protein</fullName>
    </submittedName>
</protein>
<evidence type="ECO:0000313" key="2">
    <source>
        <dbReference type="EMBL" id="QFI55599.1"/>
    </source>
</evidence>
<feature type="chain" id="PRO_5023827019" evidence="1">
    <location>
        <begin position="24"/>
        <end position="364"/>
    </location>
</feature>
<dbReference type="GO" id="GO:0007155">
    <property type="term" value="P:cell adhesion"/>
    <property type="evidence" value="ECO:0007669"/>
    <property type="project" value="InterPro"/>
</dbReference>
<name>A0A5J6WWL8_9GAMM</name>
<dbReference type="EMBL" id="CP040449">
    <property type="protein sequence ID" value="QFI55599.1"/>
    <property type="molecule type" value="Genomic_DNA"/>
</dbReference>
<dbReference type="Proteomes" id="UP000594034">
    <property type="component" value="Chromosome"/>
</dbReference>
<dbReference type="InterPro" id="IPR008966">
    <property type="entry name" value="Adhesion_dom_sf"/>
</dbReference>
<dbReference type="AlphaFoldDB" id="A0A5J6WWL8"/>
<reference evidence="2 3" key="1">
    <citation type="submission" date="2019-05" db="EMBL/GenBank/DDBJ databases">
        <title>OXA-830, a novel chromosomally encoded expanded-spectrum class D beta-lactamase in Aeromonas simiae.</title>
        <authorList>
            <person name="Zhou W."/>
            <person name="Chen Q."/>
        </authorList>
    </citation>
    <scope>NUCLEOTIDE SEQUENCE [LARGE SCALE GENOMIC DNA]</scope>
    <source>
        <strain evidence="2 3">A6</strain>
    </source>
</reference>
<dbReference type="SUPFAM" id="SSF49401">
    <property type="entry name" value="Bacterial adhesins"/>
    <property type="match status" value="1"/>
</dbReference>
<dbReference type="InterPro" id="IPR036937">
    <property type="entry name" value="Adhesion_dom_fimbrial_sf"/>
</dbReference>
<evidence type="ECO:0000313" key="3">
    <source>
        <dbReference type="Proteomes" id="UP000594034"/>
    </source>
</evidence>
<sequence length="364" mass="38537">MSKIFYTLCMAWAILLLPMTGHAAGQTRDPRGLLGDTCDPYNGGLISGIFRKKHVQESNKTWNLSRAFLNGVGSVSKTFTSSWSGKMTCTYGITDNVYFFSALNGAPFYVVFNDNETALTYWIKFTVTVESSKKGVSGIGGTHSLSGYQGSYTITATLLTQKPSDITSANSKTVGSGVANLVPVVASGHGGASTSTGGLFNRTTYGQKALNYMINDTASSGWDTADFLAFETLSITYSPNQTTCEVTHDVTITLPPASYARLVSNGSAPGRLFEVPIECGSQTSITTSTRNIMAWLSSHDLVDDNGSTGTIMSNDESSAEGVGIVLSDVVGEILTLSNGYSRGTGTTELFTIGKALFPKSASKS</sequence>
<dbReference type="Gene3D" id="2.60.40.1090">
    <property type="entry name" value="Fimbrial-type adhesion domain"/>
    <property type="match status" value="1"/>
</dbReference>
<dbReference type="GO" id="GO:0009289">
    <property type="term" value="C:pilus"/>
    <property type="evidence" value="ECO:0007669"/>
    <property type="project" value="InterPro"/>
</dbReference>
<dbReference type="KEGG" id="asim:FE240_13405"/>
<feature type="signal peptide" evidence="1">
    <location>
        <begin position="1"/>
        <end position="23"/>
    </location>
</feature>
<accession>A0A5J6WWL8</accession>
<keyword evidence="1" id="KW-0732">Signal</keyword>